<dbReference type="OrthoDB" id="9784108at2"/>
<reference evidence="2 3" key="1">
    <citation type="submission" date="2019-02" db="EMBL/GenBank/DDBJ databases">
        <title>Deep-cultivation of Planctomycetes and their phenomic and genomic characterization uncovers novel biology.</title>
        <authorList>
            <person name="Wiegand S."/>
            <person name="Jogler M."/>
            <person name="Boedeker C."/>
            <person name="Pinto D."/>
            <person name="Vollmers J."/>
            <person name="Rivas-Marin E."/>
            <person name="Kohn T."/>
            <person name="Peeters S.H."/>
            <person name="Heuer A."/>
            <person name="Rast P."/>
            <person name="Oberbeckmann S."/>
            <person name="Bunk B."/>
            <person name="Jeske O."/>
            <person name="Meyerdierks A."/>
            <person name="Storesund J.E."/>
            <person name="Kallscheuer N."/>
            <person name="Luecker S."/>
            <person name="Lage O.M."/>
            <person name="Pohl T."/>
            <person name="Merkel B.J."/>
            <person name="Hornburger P."/>
            <person name="Mueller R.-W."/>
            <person name="Bruemmer F."/>
            <person name="Labrenz M."/>
            <person name="Spormann A.M."/>
            <person name="Op den Camp H."/>
            <person name="Overmann J."/>
            <person name="Amann R."/>
            <person name="Jetten M.S.M."/>
            <person name="Mascher T."/>
            <person name="Medema M.H."/>
            <person name="Devos D.P."/>
            <person name="Kaster A.-K."/>
            <person name="Ovreas L."/>
            <person name="Rohde M."/>
            <person name="Galperin M.Y."/>
            <person name="Jogler C."/>
        </authorList>
    </citation>
    <scope>NUCLEOTIDE SEQUENCE [LARGE SCALE GENOMIC DNA]</scope>
    <source>
        <strain evidence="2 3">ETA_A8</strain>
    </source>
</reference>
<dbReference type="EC" id="5.4.99.28" evidence="2"/>
<keyword evidence="3" id="KW-1185">Reference proteome</keyword>
<gene>
    <name evidence="2" type="primary">rluA_3</name>
    <name evidence="2" type="ORF">ETAA8_67170</name>
</gene>
<sequence length="230" mass="25266">MPSGPALPKLVVLYEDNHLLVVNKRAGIATMGVTEDEPSVARQAKAYLKQKYNKPGNVYLGVVSRIDATVSGVLVFARTSKAAARLSEQFRERETSKLYWAIVERTPRGKSGQLIHWVAKDERQQKMVIAAPQSPGAQEAKMNFRMLAKLPAGELLEIELLTGRKHQIRLQLSAVGAPILGDRKYGSGQPFADGIALHARELTIAHPVTKQPLKFVAPLPAAWQPYGVTE</sequence>
<dbReference type="AlphaFoldDB" id="A0A517YMW0"/>
<dbReference type="RefSeq" id="WP_145098898.1">
    <property type="nucleotide sequence ID" value="NZ_CP036274.1"/>
</dbReference>
<dbReference type="SUPFAM" id="SSF55120">
    <property type="entry name" value="Pseudouridine synthase"/>
    <property type="match status" value="1"/>
</dbReference>
<dbReference type="KEGG" id="aagg:ETAA8_67170"/>
<protein>
    <submittedName>
        <fullName evidence="2">Ribosomal large subunit pseudouridine synthase A</fullName>
        <ecNumber evidence="2">5.4.99.28</ecNumber>
    </submittedName>
</protein>
<dbReference type="PANTHER" id="PTHR21600">
    <property type="entry name" value="MITOCHONDRIAL RNA PSEUDOURIDINE SYNTHASE"/>
    <property type="match status" value="1"/>
</dbReference>
<dbReference type="GO" id="GO:0003723">
    <property type="term" value="F:RNA binding"/>
    <property type="evidence" value="ECO:0007669"/>
    <property type="project" value="InterPro"/>
</dbReference>
<dbReference type="Gene3D" id="3.30.2350.10">
    <property type="entry name" value="Pseudouridine synthase"/>
    <property type="match status" value="1"/>
</dbReference>
<accession>A0A517YMW0</accession>
<feature type="domain" description="Pseudouridine synthase RsuA/RluA-like" evidence="1">
    <location>
        <begin position="18"/>
        <end position="174"/>
    </location>
</feature>
<evidence type="ECO:0000313" key="2">
    <source>
        <dbReference type="EMBL" id="QDU31558.1"/>
    </source>
</evidence>
<evidence type="ECO:0000259" key="1">
    <source>
        <dbReference type="Pfam" id="PF00849"/>
    </source>
</evidence>
<proteinExistence type="predicted"/>
<dbReference type="GO" id="GO:0001522">
    <property type="term" value="P:pseudouridine synthesis"/>
    <property type="evidence" value="ECO:0007669"/>
    <property type="project" value="InterPro"/>
</dbReference>
<dbReference type="GO" id="GO:0160151">
    <property type="term" value="F:tRNA pseudouridine(32) synthase activity"/>
    <property type="evidence" value="ECO:0007669"/>
    <property type="project" value="UniProtKB-EC"/>
</dbReference>
<dbReference type="CDD" id="cd02869">
    <property type="entry name" value="PseudoU_synth_RluA_like"/>
    <property type="match status" value="1"/>
</dbReference>
<dbReference type="Proteomes" id="UP000315017">
    <property type="component" value="Chromosome"/>
</dbReference>
<dbReference type="InterPro" id="IPR050188">
    <property type="entry name" value="RluA_PseudoU_synthase"/>
</dbReference>
<name>A0A517YMW0_9BACT</name>
<dbReference type="InterPro" id="IPR006145">
    <property type="entry name" value="PsdUridine_synth_RsuA/RluA"/>
</dbReference>
<dbReference type="GO" id="GO:0006396">
    <property type="term" value="P:RNA processing"/>
    <property type="evidence" value="ECO:0007669"/>
    <property type="project" value="UniProtKB-ARBA"/>
</dbReference>
<dbReference type="Pfam" id="PF00849">
    <property type="entry name" value="PseudoU_synth_2"/>
    <property type="match status" value="1"/>
</dbReference>
<evidence type="ECO:0000313" key="3">
    <source>
        <dbReference type="Proteomes" id="UP000315017"/>
    </source>
</evidence>
<dbReference type="InterPro" id="IPR020103">
    <property type="entry name" value="PsdUridine_synth_cat_dom_sf"/>
</dbReference>
<keyword evidence="2" id="KW-0413">Isomerase</keyword>
<organism evidence="2 3">
    <name type="scientific">Anatilimnocola aggregata</name>
    <dbReference type="NCBI Taxonomy" id="2528021"/>
    <lineage>
        <taxon>Bacteria</taxon>
        <taxon>Pseudomonadati</taxon>
        <taxon>Planctomycetota</taxon>
        <taxon>Planctomycetia</taxon>
        <taxon>Pirellulales</taxon>
        <taxon>Pirellulaceae</taxon>
        <taxon>Anatilimnocola</taxon>
    </lineage>
</organism>
<dbReference type="EMBL" id="CP036274">
    <property type="protein sequence ID" value="QDU31558.1"/>
    <property type="molecule type" value="Genomic_DNA"/>
</dbReference>